<dbReference type="Proteomes" id="UP000507470">
    <property type="component" value="Unassembled WGS sequence"/>
</dbReference>
<keyword evidence="2" id="KW-0472">Membrane</keyword>
<keyword evidence="5" id="KW-1185">Reference proteome</keyword>
<name>A0A6J8D5H7_MYTCO</name>
<feature type="region of interest" description="Disordered" evidence="1">
    <location>
        <begin position="94"/>
        <end position="114"/>
    </location>
</feature>
<feature type="compositionally biased region" description="Basic and acidic residues" evidence="1">
    <location>
        <begin position="98"/>
        <end position="114"/>
    </location>
</feature>
<sequence length="174" mass="19526">MWGKRDRSQTTKPKMIELTQRCETNNDGTLTLHYYSKRSGLYYIILGVIPTIAIVLYNQKASISVDSIIKQDIENGILDDHVTFTFKLSKNDGNTIENNKKDGSTVENSKEDGNTIENNKELCLHADIRKEKKGTQSSSQMSNAVDAIYKPHDIHQLTVYIKSPGTEGNGPVHI</sequence>
<proteinExistence type="predicted"/>
<evidence type="ECO:0000313" key="5">
    <source>
        <dbReference type="Proteomes" id="UP000507470"/>
    </source>
</evidence>
<dbReference type="InterPro" id="IPR038158">
    <property type="entry name" value="H-NOX_domain_sf"/>
</dbReference>
<dbReference type="Pfam" id="PF07700">
    <property type="entry name" value="HNOB"/>
    <property type="match status" value="1"/>
</dbReference>
<dbReference type="AlphaFoldDB" id="A0A6J8D5H7"/>
<evidence type="ECO:0000313" key="4">
    <source>
        <dbReference type="EMBL" id="CAC5402532.1"/>
    </source>
</evidence>
<feature type="domain" description="Heme NO-binding" evidence="3">
    <location>
        <begin position="21"/>
        <end position="64"/>
    </location>
</feature>
<protein>
    <recommendedName>
        <fullName evidence="3">Heme NO-binding domain-containing protein</fullName>
    </recommendedName>
</protein>
<reference evidence="4 5" key="1">
    <citation type="submission" date="2020-06" db="EMBL/GenBank/DDBJ databases">
        <authorList>
            <person name="Li R."/>
            <person name="Bekaert M."/>
        </authorList>
    </citation>
    <scope>NUCLEOTIDE SEQUENCE [LARGE SCALE GENOMIC DNA]</scope>
    <source>
        <strain evidence="5">wild</strain>
    </source>
</reference>
<evidence type="ECO:0000259" key="3">
    <source>
        <dbReference type="Pfam" id="PF07700"/>
    </source>
</evidence>
<keyword evidence="2" id="KW-0812">Transmembrane</keyword>
<dbReference type="OrthoDB" id="6127067at2759"/>
<accession>A0A6J8D5H7</accession>
<organism evidence="4 5">
    <name type="scientific">Mytilus coruscus</name>
    <name type="common">Sea mussel</name>
    <dbReference type="NCBI Taxonomy" id="42192"/>
    <lineage>
        <taxon>Eukaryota</taxon>
        <taxon>Metazoa</taxon>
        <taxon>Spiralia</taxon>
        <taxon>Lophotrochozoa</taxon>
        <taxon>Mollusca</taxon>
        <taxon>Bivalvia</taxon>
        <taxon>Autobranchia</taxon>
        <taxon>Pteriomorphia</taxon>
        <taxon>Mytilida</taxon>
        <taxon>Mytiloidea</taxon>
        <taxon>Mytilidae</taxon>
        <taxon>Mytilinae</taxon>
        <taxon>Mytilus</taxon>
    </lineage>
</organism>
<keyword evidence="2" id="KW-1133">Transmembrane helix</keyword>
<dbReference type="GO" id="GO:0020037">
    <property type="term" value="F:heme binding"/>
    <property type="evidence" value="ECO:0007669"/>
    <property type="project" value="InterPro"/>
</dbReference>
<dbReference type="InterPro" id="IPR024096">
    <property type="entry name" value="NO_sig/Golgi_transp_ligand-bd"/>
</dbReference>
<dbReference type="SUPFAM" id="SSF111126">
    <property type="entry name" value="Ligand-binding domain in the NO signalling and Golgi transport"/>
    <property type="match status" value="1"/>
</dbReference>
<dbReference type="InterPro" id="IPR011644">
    <property type="entry name" value="Heme_NO-bd"/>
</dbReference>
<dbReference type="Gene3D" id="3.90.1520.10">
    <property type="entry name" value="H-NOX domain"/>
    <property type="match status" value="1"/>
</dbReference>
<evidence type="ECO:0000256" key="2">
    <source>
        <dbReference type="SAM" id="Phobius"/>
    </source>
</evidence>
<evidence type="ECO:0000256" key="1">
    <source>
        <dbReference type="SAM" id="MobiDB-lite"/>
    </source>
</evidence>
<dbReference type="EMBL" id="CACVKT020006521">
    <property type="protein sequence ID" value="CAC5402532.1"/>
    <property type="molecule type" value="Genomic_DNA"/>
</dbReference>
<feature type="transmembrane region" description="Helical" evidence="2">
    <location>
        <begin position="40"/>
        <end position="57"/>
    </location>
</feature>
<gene>
    <name evidence="4" type="ORF">MCOR_36470</name>
</gene>